<feature type="transmembrane region" description="Helical" evidence="6">
    <location>
        <begin position="199"/>
        <end position="225"/>
    </location>
</feature>
<gene>
    <name evidence="8" type="ORF">NE619_15810</name>
</gene>
<dbReference type="SUPFAM" id="SSF103473">
    <property type="entry name" value="MFS general substrate transporter"/>
    <property type="match status" value="1"/>
</dbReference>
<feature type="domain" description="ABC3 transporter permease C-terminal" evidence="7">
    <location>
        <begin position="60"/>
        <end position="173"/>
    </location>
</feature>
<proteinExistence type="predicted"/>
<evidence type="ECO:0000313" key="8">
    <source>
        <dbReference type="EMBL" id="MCQ4638201.1"/>
    </source>
</evidence>
<name>A0ABT1RTL8_9FIRM</name>
<feature type="transmembrane region" description="Helical" evidence="6">
    <location>
        <begin position="104"/>
        <end position="131"/>
    </location>
</feature>
<keyword evidence="9" id="KW-1185">Reference proteome</keyword>
<accession>A0ABT1RTL8</accession>
<organism evidence="8 9">
    <name type="scientific">Anaerovorax odorimutans</name>
    <dbReference type="NCBI Taxonomy" id="109327"/>
    <lineage>
        <taxon>Bacteria</taxon>
        <taxon>Bacillati</taxon>
        <taxon>Bacillota</taxon>
        <taxon>Clostridia</taxon>
        <taxon>Peptostreptococcales</taxon>
        <taxon>Anaerovoracaceae</taxon>
        <taxon>Anaerovorax</taxon>
    </lineage>
</organism>
<feature type="transmembrane region" description="Helical" evidence="6">
    <location>
        <begin position="578"/>
        <end position="601"/>
    </location>
</feature>
<feature type="transmembrane region" description="Helical" evidence="6">
    <location>
        <begin position="671"/>
        <end position="689"/>
    </location>
</feature>
<evidence type="ECO:0000256" key="1">
    <source>
        <dbReference type="ARBA" id="ARBA00004651"/>
    </source>
</evidence>
<comment type="caution">
    <text evidence="8">The sequence shown here is derived from an EMBL/GenBank/DDBJ whole genome shotgun (WGS) entry which is preliminary data.</text>
</comment>
<feature type="transmembrane region" description="Helical" evidence="6">
    <location>
        <begin position="60"/>
        <end position="83"/>
    </location>
</feature>
<evidence type="ECO:0000313" key="9">
    <source>
        <dbReference type="Proteomes" id="UP001524502"/>
    </source>
</evidence>
<sequence length="705" mass="79609">MTLNNLFSKLRKRNKGNYRQFIFCITFAVILIASFSEVIFSPLIQSVLPVGGDSKKQVYMIFAMAVVGCLLFSIYAAGLFLRYKSRETGVFLALGAKKGKLSRALLTEITLLTGICTLAGLAAGTVLALLIGQGFKALAVSPVENDSMMSLAGIGTGLLFGCIVLICLMVMSVRFMKRSNLMDIINEQRRSEPIKKMVTARYAVIGSILVVLGILGGLLIPSILARVFEKNLGAMPNLFYVLALIGLYMLLVYSIAVHKKGRNPQKYYKNMISYGMMKFQGASVVRNMLVITLLIIASLFACFYGPTNYINGKVDNESNPVDFALTYPENADEVKRADIEELAEQHNVDIRDYREGQFIRLLASGVERENYDSKGNLIEIYKKQLCYQEFISQKEYNRITGQKERVERGSYKLIKKPETEENLWYRFDDLDHVKNTATGQSLDLKYGGTVSYQALVQNDGFVVNGRCVLNDADFSTMKKGLSRDQKIKQILFNAGNAEKSYDFAKGLYREYCLRASEEMKVVSAYDDFQKKEALAQGKEYGYDIQVELLPDHSEVDLGWKYTPNFKILNQKNAFFSFILYYMLFIYVAVICLAAVGIISYTRSINTGLSGKQVFDDLRKLGANNRYIRRLIVSQLKKIFVLPTSLGAALMLGYYILLLWQNDGRLLYNEYLTLGVDLILCAIIALYQYLMYRLSLKRVMSLVIPK</sequence>
<dbReference type="Proteomes" id="UP001524502">
    <property type="component" value="Unassembled WGS sequence"/>
</dbReference>
<dbReference type="PANTHER" id="PTHR46795:SF3">
    <property type="entry name" value="ABC TRANSPORTER PERMEASE"/>
    <property type="match status" value="1"/>
</dbReference>
<evidence type="ECO:0000256" key="5">
    <source>
        <dbReference type="ARBA" id="ARBA00023136"/>
    </source>
</evidence>
<reference evidence="8 9" key="1">
    <citation type="submission" date="2022-06" db="EMBL/GenBank/DDBJ databases">
        <title>Isolation of gut microbiota from human fecal samples.</title>
        <authorList>
            <person name="Pamer E.G."/>
            <person name="Barat B."/>
            <person name="Waligurski E."/>
            <person name="Medina S."/>
            <person name="Paddock L."/>
            <person name="Mostad J."/>
        </authorList>
    </citation>
    <scope>NUCLEOTIDE SEQUENCE [LARGE SCALE GENOMIC DNA]</scope>
    <source>
        <strain evidence="8 9">SL.3.17</strain>
    </source>
</reference>
<keyword evidence="3 6" id="KW-0812">Transmembrane</keyword>
<feature type="transmembrane region" description="Helical" evidence="6">
    <location>
        <begin position="284"/>
        <end position="306"/>
    </location>
</feature>
<keyword evidence="4 6" id="KW-1133">Transmembrane helix</keyword>
<evidence type="ECO:0000256" key="6">
    <source>
        <dbReference type="SAM" id="Phobius"/>
    </source>
</evidence>
<evidence type="ECO:0000259" key="7">
    <source>
        <dbReference type="Pfam" id="PF02687"/>
    </source>
</evidence>
<protein>
    <submittedName>
        <fullName evidence="8">FtsX-like permease family protein</fullName>
    </submittedName>
</protein>
<dbReference type="Pfam" id="PF02687">
    <property type="entry name" value="FtsX"/>
    <property type="match status" value="1"/>
</dbReference>
<dbReference type="PANTHER" id="PTHR46795">
    <property type="entry name" value="ABC TRANSPORTER PERMEASE-RELATED-RELATED"/>
    <property type="match status" value="1"/>
</dbReference>
<feature type="transmembrane region" description="Helical" evidence="6">
    <location>
        <begin position="638"/>
        <end position="659"/>
    </location>
</feature>
<dbReference type="InterPro" id="IPR036259">
    <property type="entry name" value="MFS_trans_sf"/>
</dbReference>
<evidence type="ECO:0000256" key="3">
    <source>
        <dbReference type="ARBA" id="ARBA00022692"/>
    </source>
</evidence>
<keyword evidence="2" id="KW-1003">Cell membrane</keyword>
<keyword evidence="5 6" id="KW-0472">Membrane</keyword>
<feature type="transmembrane region" description="Helical" evidence="6">
    <location>
        <begin position="21"/>
        <end position="40"/>
    </location>
</feature>
<comment type="subcellular location">
    <subcellularLocation>
        <location evidence="1">Cell membrane</location>
        <topology evidence="1">Multi-pass membrane protein</topology>
    </subcellularLocation>
</comment>
<dbReference type="InterPro" id="IPR052536">
    <property type="entry name" value="ABC-4_Integral_Memb_Prot"/>
</dbReference>
<evidence type="ECO:0000256" key="2">
    <source>
        <dbReference type="ARBA" id="ARBA00022475"/>
    </source>
</evidence>
<feature type="transmembrane region" description="Helical" evidence="6">
    <location>
        <begin position="151"/>
        <end position="173"/>
    </location>
</feature>
<evidence type="ECO:0000256" key="4">
    <source>
        <dbReference type="ARBA" id="ARBA00022989"/>
    </source>
</evidence>
<dbReference type="RefSeq" id="WP_256133396.1">
    <property type="nucleotide sequence ID" value="NZ_JANFXK010000022.1"/>
</dbReference>
<feature type="transmembrane region" description="Helical" evidence="6">
    <location>
        <begin position="237"/>
        <end position="256"/>
    </location>
</feature>
<dbReference type="InterPro" id="IPR003838">
    <property type="entry name" value="ABC3_permease_C"/>
</dbReference>
<dbReference type="EMBL" id="JANFXK010000022">
    <property type="protein sequence ID" value="MCQ4638201.1"/>
    <property type="molecule type" value="Genomic_DNA"/>
</dbReference>